<name>A0A0N7IFF0_9BACE</name>
<proteinExistence type="predicted"/>
<reference evidence="2 3" key="1">
    <citation type="journal article" date="2015" name="Science">
        <title>Genetic determinants of in vivo fitness and diet responsiveness in multiple human gut Bacteroides.</title>
        <authorList>
            <person name="Wu M."/>
            <person name="McNulty N.P."/>
            <person name="Rodionov D.A."/>
            <person name="Khoroshkin M.S."/>
            <person name="Griffin N.W."/>
            <person name="Cheng J."/>
            <person name="Latreille P."/>
            <person name="Kerstetter R.A."/>
            <person name="Terrapon N."/>
            <person name="Henrissat B."/>
            <person name="Osterman A.L."/>
            <person name="Gordon J.I."/>
        </authorList>
    </citation>
    <scope>NUCLEOTIDE SEQUENCE [LARGE SCALE GENOMIC DNA]</scope>
    <source>
        <strain evidence="2 3">WH2</strain>
    </source>
</reference>
<dbReference type="PATRIC" id="fig|246787.4.peg.2870"/>
<evidence type="ECO:0008006" key="4">
    <source>
        <dbReference type="Google" id="ProtNLM"/>
    </source>
</evidence>
<sequence length="437" mass="50240">MKQTLTFIPPVVDSTQSSIHTEAYEKSVDLYNQGEYLQAFHSLLDYLNADFRTKYGNTDGTEFHIPHGSILVHISVKDGFYRISADFLNLPEKGRVAMLRQIADLNLNKLLLPRFVKDNDKLRMEYTCSLSQSHPHKMYFVLQNICHIGDKYDDEFCTKFGATRCYEPQVTSYPQEEVDRIYEGLQILGRETLEAVKEYDADRKYGYSWNVLDTTFYQISYFARPQGQLLNDLDKAVDNMDAELPTAEVVAKGKAFLEKLLAMTKEELAADLYFVDTLVSTKRRSSLKNMQENFMSVYKEATEAIQTENYERSVVRLLYIFYEAYFYNDVQDDINVILSHALKKASGKPLEDASEILYNAMDKIMEGDLEPDEDDLEEISAEAIEQMQGMAASLQEEIMKAQADMQSAMMKGDMAEYMRLAQELQQKMMQQALGGQQ</sequence>
<keyword evidence="1" id="KW-0175">Coiled coil</keyword>
<dbReference type="Proteomes" id="UP000061809">
    <property type="component" value="Chromosome"/>
</dbReference>
<dbReference type="SUPFAM" id="SSF69635">
    <property type="entry name" value="Type III secretory system chaperone-like"/>
    <property type="match status" value="1"/>
</dbReference>
<protein>
    <recommendedName>
        <fullName evidence="4">DUF4175 domain-containing protein</fullName>
    </recommendedName>
</protein>
<dbReference type="Gene3D" id="3.30.1460.10">
    <property type="match status" value="1"/>
</dbReference>
<evidence type="ECO:0000256" key="1">
    <source>
        <dbReference type="SAM" id="Coils"/>
    </source>
</evidence>
<evidence type="ECO:0000313" key="3">
    <source>
        <dbReference type="Proteomes" id="UP000061809"/>
    </source>
</evidence>
<accession>A0A0N7IFF0</accession>
<dbReference type="KEGG" id="bcel:BcellWH2_02780"/>
<gene>
    <name evidence="2" type="ORF">BcellWH2_02780</name>
</gene>
<dbReference type="AlphaFoldDB" id="A0A0N7IFF0"/>
<organism evidence="2 3">
    <name type="scientific">Bacteroides cellulosilyticus</name>
    <dbReference type="NCBI Taxonomy" id="246787"/>
    <lineage>
        <taxon>Bacteria</taxon>
        <taxon>Pseudomonadati</taxon>
        <taxon>Bacteroidota</taxon>
        <taxon>Bacteroidia</taxon>
        <taxon>Bacteroidales</taxon>
        <taxon>Bacteroidaceae</taxon>
        <taxon>Bacteroides</taxon>
    </lineage>
</organism>
<dbReference type="EMBL" id="CP012801">
    <property type="protein sequence ID" value="ALJ60019.1"/>
    <property type="molecule type" value="Genomic_DNA"/>
</dbReference>
<feature type="coiled-coil region" evidence="1">
    <location>
        <begin position="384"/>
        <end position="411"/>
    </location>
</feature>
<dbReference type="RefSeq" id="WP_029426325.1">
    <property type="nucleotide sequence ID" value="NZ_CP012801.1"/>
</dbReference>
<evidence type="ECO:0000313" key="2">
    <source>
        <dbReference type="EMBL" id="ALJ60019.1"/>
    </source>
</evidence>